<organism evidence="2 3">
    <name type="scientific">Antrodiella citrinella</name>
    <dbReference type="NCBI Taxonomy" id="2447956"/>
    <lineage>
        <taxon>Eukaryota</taxon>
        <taxon>Fungi</taxon>
        <taxon>Dikarya</taxon>
        <taxon>Basidiomycota</taxon>
        <taxon>Agaricomycotina</taxon>
        <taxon>Agaricomycetes</taxon>
        <taxon>Polyporales</taxon>
        <taxon>Steccherinaceae</taxon>
        <taxon>Antrodiella</taxon>
    </lineage>
</organism>
<sequence>MSTGLLPPRTRLGDTGGESEKFRMRRMRIRQMEHEQMVEDMAAVRMIQQLHNSSILAPSAVKTEFTDLDGMSWQPHPASRRASAKRSRAPSLSQRVSPRPTDTRRAHNRTSRPLPKSTSLTLTLPLPDDDDIDLGVLVTSATFCALPSPPLTSQFSPSTPSPTPTARAFLPLSQRGRLHAQPGERERTKKNSGRARGFALRDVQAQREQAARDLQNGVVALDTDGVDINETIRPSSSNRPVPPAPGVAAFTHPHGRRRVGSRSSYTHTHAEARPIYILRQLLEDGIEHNDMDAVQGYEEEEEEEEYQDDPPQTQPPQTHYTLQARAARAAALASASSSPHPHPLPHTRRTRTPTTQHVVLPLKIQRELTVRPSYSRKHSAEEADASLRGLRNRRERILEELEGLWDE</sequence>
<evidence type="ECO:0000256" key="1">
    <source>
        <dbReference type="SAM" id="MobiDB-lite"/>
    </source>
</evidence>
<feature type="region of interest" description="Disordered" evidence="1">
    <location>
        <begin position="370"/>
        <end position="393"/>
    </location>
</feature>
<dbReference type="Proteomes" id="UP000308730">
    <property type="component" value="Unassembled WGS sequence"/>
</dbReference>
<gene>
    <name evidence="2" type="ORF">EUX98_g5248</name>
</gene>
<feature type="region of interest" description="Disordered" evidence="1">
    <location>
        <begin position="330"/>
        <end position="353"/>
    </location>
</feature>
<dbReference type="AlphaFoldDB" id="A0A4S4MS11"/>
<name>A0A4S4MS11_9APHY</name>
<comment type="caution">
    <text evidence="2">The sequence shown here is derived from an EMBL/GenBank/DDBJ whole genome shotgun (WGS) entry which is preliminary data.</text>
</comment>
<reference evidence="2 3" key="1">
    <citation type="submission" date="2019-02" db="EMBL/GenBank/DDBJ databases">
        <title>Genome sequencing of the rare red list fungi Antrodiella citrinella (Flaviporus citrinellus).</title>
        <authorList>
            <person name="Buettner E."/>
            <person name="Kellner H."/>
        </authorList>
    </citation>
    <scope>NUCLEOTIDE SEQUENCE [LARGE SCALE GENOMIC DNA]</scope>
    <source>
        <strain evidence="2 3">DSM 108506</strain>
    </source>
</reference>
<feature type="compositionally biased region" description="Acidic residues" evidence="1">
    <location>
        <begin position="297"/>
        <end position="308"/>
    </location>
</feature>
<protein>
    <submittedName>
        <fullName evidence="2">Uncharacterized protein</fullName>
    </submittedName>
</protein>
<dbReference type="EMBL" id="SGPM01000149">
    <property type="protein sequence ID" value="THH28942.1"/>
    <property type="molecule type" value="Genomic_DNA"/>
</dbReference>
<evidence type="ECO:0000313" key="3">
    <source>
        <dbReference type="Proteomes" id="UP000308730"/>
    </source>
</evidence>
<feature type="region of interest" description="Disordered" evidence="1">
    <location>
        <begin position="232"/>
        <end position="267"/>
    </location>
</feature>
<proteinExistence type="predicted"/>
<keyword evidence="3" id="KW-1185">Reference proteome</keyword>
<feature type="compositionally biased region" description="Low complexity" evidence="1">
    <location>
        <begin position="111"/>
        <end position="122"/>
    </location>
</feature>
<evidence type="ECO:0000313" key="2">
    <source>
        <dbReference type="EMBL" id="THH28942.1"/>
    </source>
</evidence>
<feature type="region of interest" description="Disordered" evidence="1">
    <location>
        <begin position="149"/>
        <end position="197"/>
    </location>
</feature>
<feature type="region of interest" description="Disordered" evidence="1">
    <location>
        <begin position="71"/>
        <end position="122"/>
    </location>
</feature>
<feature type="compositionally biased region" description="Low complexity" evidence="1">
    <location>
        <begin position="330"/>
        <end position="339"/>
    </location>
</feature>
<feature type="compositionally biased region" description="Basic residues" evidence="1">
    <location>
        <begin position="78"/>
        <end position="88"/>
    </location>
</feature>
<accession>A0A4S4MS11</accession>
<dbReference type="OrthoDB" id="2757916at2759"/>
<feature type="region of interest" description="Disordered" evidence="1">
    <location>
        <begin position="296"/>
        <end position="317"/>
    </location>
</feature>